<feature type="transmembrane region" description="Helical" evidence="7">
    <location>
        <begin position="53"/>
        <end position="78"/>
    </location>
</feature>
<feature type="domain" description="ABC3 transporter permease C-terminal" evidence="8">
    <location>
        <begin position="297"/>
        <end position="409"/>
    </location>
</feature>
<dbReference type="PANTHER" id="PTHR30572">
    <property type="entry name" value="MEMBRANE COMPONENT OF TRANSPORTER-RELATED"/>
    <property type="match status" value="1"/>
</dbReference>
<evidence type="ECO:0000256" key="1">
    <source>
        <dbReference type="ARBA" id="ARBA00004651"/>
    </source>
</evidence>
<feature type="transmembrane region" description="Helical" evidence="7">
    <location>
        <begin position="253"/>
        <end position="275"/>
    </location>
</feature>
<feature type="transmembrane region" description="Helical" evidence="7">
    <location>
        <begin position="295"/>
        <end position="316"/>
    </location>
</feature>
<accession>A0A4R2IXZ2</accession>
<proteinExistence type="inferred from homology"/>
<dbReference type="InterPro" id="IPR003838">
    <property type="entry name" value="ABC3_permease_C"/>
</dbReference>
<feature type="transmembrane region" description="Helical" evidence="7">
    <location>
        <begin position="141"/>
        <end position="160"/>
    </location>
</feature>
<feature type="transmembrane region" description="Helical" evidence="7">
    <location>
        <begin position="102"/>
        <end position="121"/>
    </location>
</feature>
<comment type="similarity">
    <text evidence="6">Belongs to the ABC-4 integral membrane protein family.</text>
</comment>
<feature type="transmembrane region" description="Helical" evidence="7">
    <location>
        <begin position="337"/>
        <end position="362"/>
    </location>
</feature>
<keyword evidence="10" id="KW-1185">Reference proteome</keyword>
<evidence type="ECO:0000256" key="2">
    <source>
        <dbReference type="ARBA" id="ARBA00022475"/>
    </source>
</evidence>
<keyword evidence="3 7" id="KW-0812">Transmembrane</keyword>
<comment type="caution">
    <text evidence="9">The sequence shown here is derived from an EMBL/GenBank/DDBJ whole genome shotgun (WGS) entry which is preliminary data.</text>
</comment>
<dbReference type="InterPro" id="IPR050250">
    <property type="entry name" value="Macrolide_Exporter_MacB"/>
</dbReference>
<evidence type="ECO:0000256" key="7">
    <source>
        <dbReference type="SAM" id="Phobius"/>
    </source>
</evidence>
<dbReference type="OrthoDB" id="3223244at2"/>
<evidence type="ECO:0000256" key="4">
    <source>
        <dbReference type="ARBA" id="ARBA00022989"/>
    </source>
</evidence>
<keyword evidence="4 7" id="KW-1133">Transmembrane helix</keyword>
<dbReference type="AlphaFoldDB" id="A0A4R2IXZ2"/>
<name>A0A4R2IXZ2_9PSEU</name>
<sequence length="419" mass="42935">MLLIAFTTLRHRRISFAAAFVALLAGASIVMACGGMLESGLRATGGDAQRLRILAAVFGGWTTLIVVSGVSSMIALTVQQRHREIALLRAIGTTQRQARRMILLETLVLAVPATALAVVPGHFLGRALVTRLGSAEFRQGWLPMVAGALVALLAAVGAGYMAGRRAGKTPGSEQLGRARIAVAVGLIGVGISLGVVTVVAMRGPYTASTAGPASIWVALGLALLAPGIVRRIAVLLPADGLVAQQARTQFRQLASVVAPVVLATGIGLATLYMQATEDSVGRAADMGQTLAVANYAVVSMILGFAALTVVNTLVAATSRRRGEFGLLRLAGSTRSQVLRTLATEGVLVAVVGVALGGVASLATVLPFSLARVQSVVPAGSPWILVAVIGAAGAVTLGATLWSTWLATRTRPITAVARVI</sequence>
<gene>
    <name evidence="9" type="ORF">EV192_11320</name>
</gene>
<dbReference type="GO" id="GO:0022857">
    <property type="term" value="F:transmembrane transporter activity"/>
    <property type="evidence" value="ECO:0007669"/>
    <property type="project" value="TreeGrafter"/>
</dbReference>
<evidence type="ECO:0000256" key="5">
    <source>
        <dbReference type="ARBA" id="ARBA00023136"/>
    </source>
</evidence>
<dbReference type="PANTHER" id="PTHR30572:SF4">
    <property type="entry name" value="ABC TRANSPORTER PERMEASE YTRF"/>
    <property type="match status" value="1"/>
</dbReference>
<evidence type="ECO:0000256" key="6">
    <source>
        <dbReference type="ARBA" id="ARBA00038076"/>
    </source>
</evidence>
<keyword evidence="2" id="KW-1003">Cell membrane</keyword>
<protein>
    <submittedName>
        <fullName evidence="9">Putative ABC transport system permease protein</fullName>
    </submittedName>
</protein>
<feature type="transmembrane region" description="Helical" evidence="7">
    <location>
        <begin position="213"/>
        <end position="233"/>
    </location>
</feature>
<keyword evidence="5 7" id="KW-0472">Membrane</keyword>
<reference evidence="9 10" key="1">
    <citation type="submission" date="2019-03" db="EMBL/GenBank/DDBJ databases">
        <title>Genomic Encyclopedia of Type Strains, Phase IV (KMG-IV): sequencing the most valuable type-strain genomes for metagenomic binning, comparative biology and taxonomic classification.</title>
        <authorList>
            <person name="Goeker M."/>
        </authorList>
    </citation>
    <scope>NUCLEOTIDE SEQUENCE [LARGE SCALE GENOMIC DNA]</scope>
    <source>
        <strain evidence="9 10">DSM 45934</strain>
    </source>
</reference>
<dbReference type="Proteomes" id="UP000295680">
    <property type="component" value="Unassembled WGS sequence"/>
</dbReference>
<evidence type="ECO:0000256" key="3">
    <source>
        <dbReference type="ARBA" id="ARBA00022692"/>
    </source>
</evidence>
<dbReference type="GO" id="GO:0005886">
    <property type="term" value="C:plasma membrane"/>
    <property type="evidence" value="ECO:0007669"/>
    <property type="project" value="UniProtKB-SubCell"/>
</dbReference>
<comment type="subcellular location">
    <subcellularLocation>
        <location evidence="1">Cell membrane</location>
        <topology evidence="1">Multi-pass membrane protein</topology>
    </subcellularLocation>
</comment>
<evidence type="ECO:0000313" key="10">
    <source>
        <dbReference type="Proteomes" id="UP000295680"/>
    </source>
</evidence>
<dbReference type="EMBL" id="SLWS01000013">
    <property type="protein sequence ID" value="TCO50643.1"/>
    <property type="molecule type" value="Genomic_DNA"/>
</dbReference>
<feature type="transmembrane region" description="Helical" evidence="7">
    <location>
        <begin position="180"/>
        <end position="201"/>
    </location>
</feature>
<evidence type="ECO:0000259" key="8">
    <source>
        <dbReference type="Pfam" id="PF02687"/>
    </source>
</evidence>
<dbReference type="RefSeq" id="WP_132124612.1">
    <property type="nucleotide sequence ID" value="NZ_SLWS01000013.1"/>
</dbReference>
<feature type="transmembrane region" description="Helical" evidence="7">
    <location>
        <begin position="382"/>
        <end position="401"/>
    </location>
</feature>
<organism evidence="9 10">
    <name type="scientific">Actinocrispum wychmicini</name>
    <dbReference type="NCBI Taxonomy" id="1213861"/>
    <lineage>
        <taxon>Bacteria</taxon>
        <taxon>Bacillati</taxon>
        <taxon>Actinomycetota</taxon>
        <taxon>Actinomycetes</taxon>
        <taxon>Pseudonocardiales</taxon>
        <taxon>Pseudonocardiaceae</taxon>
        <taxon>Actinocrispum</taxon>
    </lineage>
</organism>
<feature type="domain" description="ABC3 transporter permease C-terminal" evidence="8">
    <location>
        <begin position="57"/>
        <end position="169"/>
    </location>
</feature>
<evidence type="ECO:0000313" key="9">
    <source>
        <dbReference type="EMBL" id="TCO50643.1"/>
    </source>
</evidence>
<dbReference type="Pfam" id="PF02687">
    <property type="entry name" value="FtsX"/>
    <property type="match status" value="2"/>
</dbReference>